<sequence>MNSRKSYQHFEHDNLSTTLSGSKNNWNHSLFDNSFNYNNQYILDLSHTFLEDLSGLVDFPFLKALILNNCSLTNKAISTLPELHHLETLSLNKNELYDISLTCEHIKSSCPNLRHLSLHLNPICPDELSETFNLSYDYERYRNYCIRKIPTLAFLDSSPVTLKEKMYANNIIN</sequence>
<proteinExistence type="evidence at transcript level"/>
<dbReference type="InterPro" id="IPR032675">
    <property type="entry name" value="LRR_dom_sf"/>
</dbReference>
<dbReference type="Gene3D" id="3.80.10.10">
    <property type="entry name" value="Ribonuclease Inhibitor"/>
    <property type="match status" value="1"/>
</dbReference>
<name>C1C366_CALCM</name>
<organism evidence="1">
    <name type="scientific">Caligus clemensi</name>
    <name type="common">Sea louse</name>
    <dbReference type="NCBI Taxonomy" id="344056"/>
    <lineage>
        <taxon>Eukaryota</taxon>
        <taxon>Metazoa</taxon>
        <taxon>Ecdysozoa</taxon>
        <taxon>Arthropoda</taxon>
        <taxon>Crustacea</taxon>
        <taxon>Multicrustacea</taxon>
        <taxon>Hexanauplia</taxon>
        <taxon>Copepoda</taxon>
        <taxon>Siphonostomatoida</taxon>
        <taxon>Caligidae</taxon>
        <taxon>Caligus</taxon>
    </lineage>
</organism>
<protein>
    <submittedName>
        <fullName evidence="1">C10orf11 homolog</fullName>
    </submittedName>
</protein>
<accession>C1C366</accession>
<evidence type="ECO:0000313" key="1">
    <source>
        <dbReference type="EMBL" id="ACO15719.1"/>
    </source>
</evidence>
<dbReference type="InterPro" id="IPR043313">
    <property type="entry name" value="LRMDA"/>
</dbReference>
<gene>
    <name evidence="1" type="primary">CJ011</name>
</gene>
<dbReference type="PANTHER" id="PTHR46282:SF2">
    <property type="entry name" value="LEUCINE-RICH MELANOCYTE DIFFERENTIATION-ASSOCIATED PROTEIN"/>
    <property type="match status" value="1"/>
</dbReference>
<reference evidence="1" key="1">
    <citation type="submission" date="2009-03" db="EMBL/GenBank/DDBJ databases">
        <title>Caligus clemensi ESTs and full-length cDNAs.</title>
        <authorList>
            <person name="Yasuike M."/>
            <person name="von Schalburg K."/>
            <person name="Cooper G."/>
            <person name="Leong J."/>
            <person name="Jones S.R.M."/>
            <person name="Koop B.F."/>
        </authorList>
    </citation>
    <scope>NUCLEOTIDE SEQUENCE</scope>
    <source>
        <tissue evidence="1">Whole</tissue>
    </source>
</reference>
<dbReference type="EMBL" id="BT081295">
    <property type="protein sequence ID" value="ACO15719.1"/>
    <property type="molecule type" value="mRNA"/>
</dbReference>
<dbReference type="PANTHER" id="PTHR46282">
    <property type="entry name" value="LEUCINE-RICH MELANOCYTE DIFFERENTIATION-ASSOCIATED PROTEIN"/>
    <property type="match status" value="1"/>
</dbReference>
<dbReference type="SUPFAM" id="SSF52058">
    <property type="entry name" value="L domain-like"/>
    <property type="match status" value="1"/>
</dbReference>
<dbReference type="AlphaFoldDB" id="C1C366"/>